<keyword evidence="2" id="KW-0812">Transmembrane</keyword>
<feature type="transmembrane region" description="Helical" evidence="2">
    <location>
        <begin position="1577"/>
        <end position="1601"/>
    </location>
</feature>
<feature type="transmembrane region" description="Helical" evidence="2">
    <location>
        <begin position="1546"/>
        <end position="1571"/>
    </location>
</feature>
<dbReference type="OrthoDB" id="1562405at2759"/>
<accession>A0A4S4N1V0</accession>
<dbReference type="InterPro" id="IPR021369">
    <property type="entry name" value="DUF2985"/>
</dbReference>
<keyword evidence="2" id="KW-1133">Transmembrane helix</keyword>
<evidence type="ECO:0000259" key="3">
    <source>
        <dbReference type="SMART" id="SM01216"/>
    </source>
</evidence>
<feature type="region of interest" description="Disordered" evidence="1">
    <location>
        <begin position="855"/>
        <end position="976"/>
    </location>
</feature>
<evidence type="ECO:0000313" key="5">
    <source>
        <dbReference type="Proteomes" id="UP000308730"/>
    </source>
</evidence>
<dbReference type="InterPro" id="IPR045167">
    <property type="entry name" value="Hobbit"/>
</dbReference>
<evidence type="ECO:0000313" key="4">
    <source>
        <dbReference type="EMBL" id="THH32899.1"/>
    </source>
</evidence>
<feature type="transmembrane region" description="Helical" evidence="2">
    <location>
        <begin position="1401"/>
        <end position="1424"/>
    </location>
</feature>
<evidence type="ECO:0000256" key="2">
    <source>
        <dbReference type="SAM" id="Phobius"/>
    </source>
</evidence>
<sequence length="1716" mass="194045">MLERKTEIPMEKSPQDSYNGFRSDFIHMSISLTSSIDPGAVRKFSSIHLSPGLFSHFWSWWTLFDTIALPIRQGRRYKHKRPISPKFGQHMATIKYRISVQNLFISHAYMDQSSDAWADGVTPFVGTKAMIDRFQADMHQRAQETTITTPDGKTKTAMHKPFSAIEVVLKGLELRALLAIYSDTLKQAVPLECSPIGSAYRNRENIPVIEPNSPWIDLDDFVETDWVSSGIPILHLLPVVSCPRFTYFRRASPASEHENRVEVSKFDNEDTHSCLLGTEATVPQVQLDIVTQRVNELHEQQNAQKAAGANFAKFKTKTDIGKMITLLEDYAKHLAEVAATSRRMGPDGPRSYYMPSDSVSPEEWADFQNVYQILMQYYYCSVARRGSEYHIATRAVKFIRDQAKAAIEHMEAEAEEQPAASGAQAAALAVRKMFLGDSAETPMERNDEPLEDISDPMAGWDEGVFLRKSHFCLLLKPQIVLRSETSAESVLILAAVHGKLQTYAIMDTANADDPVSGRVMTRNFASITGLQSFSPSAANTSGEGCVPLEVLVDLRCDNSLFDRLVPQTNASIHYDKFNRLRLRNNVTQTDLIRLHVPRFTVSANDRHFQAISNIVTDLLLFSNAALKTRSDRLEKMLFSYDFTNVSSAADVVADLQSRLRHALDMKREAEWKLSRYGEEGEIEKLRIKAHILLLSEELDFVFDAIKLAQDKVNNRTGQNSALLLHASSSEISWRMLDRLDQLLAKLAVREIDFHWLTKQDSSIVNNLALGDLQAFDGAADAEWTEILSKFEEKSNHPLVKRKLFLLADWTVLPPVGGITIYEAFELSFHPMCLQIDTRVGKKIMEYVWPARRNRKELSDDPEESQIFGPPSPTPLVSPKRQSLDVTSPTRRSIDSSRLVPSPLRRLNSSRSFTDLRADRSDSRSDTLQVMRPLTRTKSSDGLFALAMPGPSPESKSDESRDRLPISKKAKDDAAEMKTRSSQKTFVWVKVSSLHLVLSIMKEDSFLCRDARIKTRDLEYRNQTWSFEELVDQFIPSGRNWKGWVKIAFQQPLVPVLPVARELITKTKWGTPKIHHHPTDPVKRKGTSKFLPFHRDSSAPEPERRETREETTRSSSSDVSAETLVAEPEEEDERPKRARTRVLSLFKRSRSKPRGSMDSDTSVMIRNGRHPDPALDPSPEYLRQPHQDQIQWFLSLLNPSMFAAPLIPPPGRVSSHIMSSRACRAPIPSFSDDRSERVSVMSGATPSVSAPGRHSRASMISFEGPTENILIPSDEGHEFEPGRISSALSSHSEHPEDEAYDEEHHHDDIVEHLDVIDPQIATVSMLTNAANSIVIPPLSFYSRKPVVVLSSIPPRQRTEGDAEKGNQEYEDNLDRHVEEVLRKRDKFRRVMRGVWSFLKTPMGIIVGIYGFMIVFWGSGIVLFLAKMIDLHSEIKQGYWVELCQQVETGLFTITSIGLIPFRAMDTYRIYMIWYYKRRTRILRGKAGLPQLYDVDDLPDPAYDENYVHVLSPREQANLHYQQYKFSQSQTWYRPHGTQTHRAFPINIALTICVLNDLNSFFQILLSACMWSLNRFQRPAWTTATTLPAAFVAGIAAGVYIWWGGKKTKRNEAVEQRLRSALAMESPRPATNNPAIMITAEGSTEPTTTESTPVVRSAAPRRQDFALSDSTVVEPREAEEEKDEEKSLPNIPVSPRMESVNSIPISDSMTVPPAAALQ</sequence>
<reference evidence="4 5" key="1">
    <citation type="submission" date="2019-02" db="EMBL/GenBank/DDBJ databases">
        <title>Genome sequencing of the rare red list fungi Antrodiella citrinella (Flaviporus citrinellus).</title>
        <authorList>
            <person name="Buettner E."/>
            <person name="Kellner H."/>
        </authorList>
    </citation>
    <scope>NUCLEOTIDE SEQUENCE [LARGE SCALE GENOMIC DNA]</scope>
    <source>
        <strain evidence="4 5">DSM 108506</strain>
    </source>
</reference>
<dbReference type="Proteomes" id="UP000308730">
    <property type="component" value="Unassembled WGS sequence"/>
</dbReference>
<evidence type="ECO:0000256" key="1">
    <source>
        <dbReference type="SAM" id="MobiDB-lite"/>
    </source>
</evidence>
<keyword evidence="5" id="KW-1185">Reference proteome</keyword>
<feature type="compositionally biased region" description="Basic and acidic residues" evidence="1">
    <location>
        <begin position="954"/>
        <end position="976"/>
    </location>
</feature>
<feature type="compositionally biased region" description="Polar residues" evidence="1">
    <location>
        <begin position="1697"/>
        <end position="1707"/>
    </location>
</feature>
<keyword evidence="2" id="KW-0472">Membrane</keyword>
<dbReference type="EMBL" id="SGPM01000013">
    <property type="protein sequence ID" value="THH32899.1"/>
    <property type="molecule type" value="Genomic_DNA"/>
</dbReference>
<feature type="region of interest" description="Disordered" evidence="1">
    <location>
        <begin position="1638"/>
        <end position="1716"/>
    </location>
</feature>
<dbReference type="SMART" id="SM01216">
    <property type="entry name" value="Fmp27_WPPW"/>
    <property type="match status" value="1"/>
</dbReference>
<dbReference type="Pfam" id="PF10344">
    <property type="entry name" value="Hobbit"/>
    <property type="match status" value="1"/>
</dbReference>
<name>A0A4S4N1V0_9APHY</name>
<feature type="compositionally biased region" description="Basic and acidic residues" evidence="1">
    <location>
        <begin position="1092"/>
        <end position="1111"/>
    </location>
</feature>
<feature type="compositionally biased region" description="Low complexity" evidence="1">
    <location>
        <begin position="1112"/>
        <end position="1122"/>
    </location>
</feature>
<feature type="region of interest" description="Disordered" evidence="1">
    <location>
        <begin position="1069"/>
        <end position="1171"/>
    </location>
</feature>
<feature type="compositionally biased region" description="Low complexity" evidence="1">
    <location>
        <begin position="1641"/>
        <end position="1653"/>
    </location>
</feature>
<proteinExistence type="predicted"/>
<dbReference type="PANTHER" id="PTHR15678:SF6">
    <property type="entry name" value="BRIDGE-LIKE LIPID TRANSFER PROTEIN FAMILY MEMBER 2"/>
    <property type="match status" value="1"/>
</dbReference>
<protein>
    <recommendedName>
        <fullName evidence="3">FMP27 WPPW motif-containing RBG unit domain-containing protein</fullName>
    </recommendedName>
</protein>
<feature type="compositionally biased region" description="Polar residues" evidence="1">
    <location>
        <begin position="879"/>
        <end position="890"/>
    </location>
</feature>
<dbReference type="InterPro" id="IPR019449">
    <property type="entry name" value="FMP27_WPPW_RBG"/>
</dbReference>
<comment type="caution">
    <text evidence="4">The sequence shown here is derived from an EMBL/GenBank/DDBJ whole genome shotgun (WGS) entry which is preliminary data.</text>
</comment>
<feature type="compositionally biased region" description="Basic and acidic residues" evidence="1">
    <location>
        <begin position="913"/>
        <end position="924"/>
    </location>
</feature>
<gene>
    <name evidence="4" type="ORF">EUX98_g1268</name>
</gene>
<feature type="compositionally biased region" description="Low complexity" evidence="1">
    <location>
        <begin position="895"/>
        <end position="911"/>
    </location>
</feature>
<feature type="domain" description="FMP27 WPPW motif-containing RBG unit" evidence="3">
    <location>
        <begin position="126"/>
        <end position="551"/>
    </location>
</feature>
<dbReference type="PANTHER" id="PTHR15678">
    <property type="entry name" value="ANTIGEN MLAA-22-RELATED"/>
    <property type="match status" value="1"/>
</dbReference>
<dbReference type="Pfam" id="PF11204">
    <property type="entry name" value="DUF2985"/>
    <property type="match status" value="1"/>
</dbReference>
<organism evidence="4 5">
    <name type="scientific">Antrodiella citrinella</name>
    <dbReference type="NCBI Taxonomy" id="2447956"/>
    <lineage>
        <taxon>Eukaryota</taxon>
        <taxon>Fungi</taxon>
        <taxon>Dikarya</taxon>
        <taxon>Basidiomycota</taxon>
        <taxon>Agaricomycotina</taxon>
        <taxon>Agaricomycetes</taxon>
        <taxon>Polyporales</taxon>
        <taxon>Steccherinaceae</taxon>
        <taxon>Antrodiella</taxon>
    </lineage>
</organism>